<organism evidence="5 6">
    <name type="scientific">Lolium multiflorum</name>
    <name type="common">Italian ryegrass</name>
    <name type="synonym">Lolium perenne subsp. multiflorum</name>
    <dbReference type="NCBI Taxonomy" id="4521"/>
    <lineage>
        <taxon>Eukaryota</taxon>
        <taxon>Viridiplantae</taxon>
        <taxon>Streptophyta</taxon>
        <taxon>Embryophyta</taxon>
        <taxon>Tracheophyta</taxon>
        <taxon>Spermatophyta</taxon>
        <taxon>Magnoliopsida</taxon>
        <taxon>Liliopsida</taxon>
        <taxon>Poales</taxon>
        <taxon>Poaceae</taxon>
        <taxon>BOP clade</taxon>
        <taxon>Pooideae</taxon>
        <taxon>Poodae</taxon>
        <taxon>Poeae</taxon>
        <taxon>Poeae Chloroplast Group 2 (Poeae type)</taxon>
        <taxon>Loliodinae</taxon>
        <taxon>Loliinae</taxon>
        <taxon>Lolium</taxon>
    </lineage>
</organism>
<reference evidence="5" key="1">
    <citation type="submission" date="2023-07" db="EMBL/GenBank/DDBJ databases">
        <title>A chromosome-level genome assembly of Lolium multiflorum.</title>
        <authorList>
            <person name="Chen Y."/>
            <person name="Copetti D."/>
            <person name="Kolliker R."/>
            <person name="Studer B."/>
        </authorList>
    </citation>
    <scope>NUCLEOTIDE SEQUENCE</scope>
    <source>
        <strain evidence="5">02402/16</strain>
        <tissue evidence="5">Leaf</tissue>
    </source>
</reference>
<feature type="region of interest" description="Disordered" evidence="3">
    <location>
        <begin position="576"/>
        <end position="619"/>
    </location>
</feature>
<feature type="compositionally biased region" description="Pro residues" evidence="3">
    <location>
        <begin position="447"/>
        <end position="477"/>
    </location>
</feature>
<dbReference type="SUPFAM" id="SSF53098">
    <property type="entry name" value="Ribonuclease H-like"/>
    <property type="match status" value="1"/>
</dbReference>
<dbReference type="InterPro" id="IPR012337">
    <property type="entry name" value="RNaseH-like_sf"/>
</dbReference>
<comment type="caution">
    <text evidence="5">The sequence shown here is derived from an EMBL/GenBank/DDBJ whole genome shotgun (WGS) entry which is preliminary data.</text>
</comment>
<feature type="compositionally biased region" description="Basic residues" evidence="3">
    <location>
        <begin position="596"/>
        <end position="605"/>
    </location>
</feature>
<dbReference type="PANTHER" id="PTHR42648">
    <property type="entry name" value="TRANSPOSASE, PUTATIVE-RELATED"/>
    <property type="match status" value="1"/>
</dbReference>
<feature type="domain" description="Integrase catalytic" evidence="4">
    <location>
        <begin position="240"/>
        <end position="398"/>
    </location>
</feature>
<dbReference type="InterPro" id="IPR013103">
    <property type="entry name" value="RVT_2"/>
</dbReference>
<evidence type="ECO:0000256" key="1">
    <source>
        <dbReference type="ARBA" id="ARBA00022723"/>
    </source>
</evidence>
<feature type="compositionally biased region" description="Low complexity" evidence="3">
    <location>
        <begin position="489"/>
        <end position="517"/>
    </location>
</feature>
<feature type="region of interest" description="Disordered" evidence="3">
    <location>
        <begin position="143"/>
        <end position="163"/>
    </location>
</feature>
<feature type="compositionally biased region" description="Basic residues" evidence="3">
    <location>
        <begin position="115"/>
        <end position="124"/>
    </location>
</feature>
<evidence type="ECO:0000256" key="3">
    <source>
        <dbReference type="SAM" id="MobiDB-lite"/>
    </source>
</evidence>
<dbReference type="InterPro" id="IPR039537">
    <property type="entry name" value="Retrotran_Ty1/copia-like"/>
</dbReference>
<name>A0AAD8W1D7_LOLMU</name>
<dbReference type="GO" id="GO:0046872">
    <property type="term" value="F:metal ion binding"/>
    <property type="evidence" value="ECO:0007669"/>
    <property type="project" value="UniProtKB-KW"/>
</dbReference>
<dbReference type="InterPro" id="IPR036397">
    <property type="entry name" value="RNaseH_sf"/>
</dbReference>
<keyword evidence="2" id="KW-0378">Hydrolase</keyword>
<protein>
    <recommendedName>
        <fullName evidence="4">Integrase catalytic domain-containing protein</fullName>
    </recommendedName>
</protein>
<dbReference type="GO" id="GO:0003676">
    <property type="term" value="F:nucleic acid binding"/>
    <property type="evidence" value="ECO:0007669"/>
    <property type="project" value="InterPro"/>
</dbReference>
<dbReference type="GO" id="GO:0016787">
    <property type="term" value="F:hydrolase activity"/>
    <property type="evidence" value="ECO:0007669"/>
    <property type="project" value="UniProtKB-KW"/>
</dbReference>
<dbReference type="Pfam" id="PF00665">
    <property type="entry name" value="rve"/>
    <property type="match status" value="1"/>
</dbReference>
<dbReference type="EMBL" id="JAUUTY010000005">
    <property type="protein sequence ID" value="KAK1630109.1"/>
    <property type="molecule type" value="Genomic_DNA"/>
</dbReference>
<evidence type="ECO:0000256" key="2">
    <source>
        <dbReference type="ARBA" id="ARBA00022801"/>
    </source>
</evidence>
<dbReference type="PANTHER" id="PTHR42648:SF28">
    <property type="entry name" value="TRANSPOSON-ENCODED PROTEIN WITH RIBONUCLEASE H-LIKE AND RETROVIRUS ZINC FINGER-LIKE DOMAINS"/>
    <property type="match status" value="1"/>
</dbReference>
<dbReference type="Gene3D" id="3.30.420.10">
    <property type="entry name" value="Ribonuclease H-like superfamily/Ribonuclease H"/>
    <property type="match status" value="1"/>
</dbReference>
<evidence type="ECO:0000313" key="5">
    <source>
        <dbReference type="EMBL" id="KAK1630109.1"/>
    </source>
</evidence>
<feature type="region of interest" description="Disordered" evidence="3">
    <location>
        <begin position="34"/>
        <end position="124"/>
    </location>
</feature>
<feature type="compositionally biased region" description="Low complexity" evidence="3">
    <location>
        <begin position="36"/>
        <end position="45"/>
    </location>
</feature>
<dbReference type="AlphaFoldDB" id="A0AAD8W1D7"/>
<evidence type="ECO:0000313" key="6">
    <source>
        <dbReference type="Proteomes" id="UP001231189"/>
    </source>
</evidence>
<keyword evidence="1" id="KW-0479">Metal-binding</keyword>
<dbReference type="PROSITE" id="PS50994">
    <property type="entry name" value="INTEGRASE"/>
    <property type="match status" value="1"/>
</dbReference>
<evidence type="ECO:0000259" key="4">
    <source>
        <dbReference type="PROSITE" id="PS50994"/>
    </source>
</evidence>
<dbReference type="Proteomes" id="UP001231189">
    <property type="component" value="Unassembled WGS sequence"/>
</dbReference>
<sequence>MLSTLSAGLGEDLSNAASNLTLLKTPTFEQAVHTCASRSAASSTSGLGRPTPPRLSRGAQTPRPAPPRLARGSAAGFPAPPATGRPDVDRDPVMPPNRPWAQARGAGRTGGAGRRPLRGSRRGRRRVAVARWWHRWRQCCRTRASSPRTPPLRHGCRSQSVDRGRSRLLHARAARLPGHHGARPASHQAFYAAPSLPGLRRPSGRDPVGSRALTALQSALCWGVWWRWRLVHGHRRLRAYGRASRDVWTSPVPSNSGYNYYLVILDDYSHFVWTFPLRRKSDVATTLTAFFAFVSTQFGRPIHALQTDNGKEFDNITIRSLLATHGAIFRLTCPYTSSQNGRAERMLRTLNDCVRTLLFHASMPPRFWPDATATLLVNIRPCRVRWFYTPHHLLYGAPPTYDDLRIFGCREDSWRPSARPGARWPLPRRPRPVAPSAGPCIPVAALVPPPRPSPAATPRAPAPSPAASPPAPAPAPAPRRQLRRRVARRAIASVAAASPSTAPRVRRPSAPSRRPPFVVASPPVAAVPEPMLTRARAGVRRPSTRYPADQYVRGVSVYRVAPGRRQRHCRTTAAPLHRPTRPSARSDRPTACRPVRPARRGRRRSFAGAHLGSRRGDPHWRAAKEGMTRCSAIGPGSSFPGPSRQRHLRQMGLQAQARLRRYSRALQGALGVLHLAASRAWPVHQMDVSNAFLHGHLQEQVSVGNPSAVDTERPDDVCLLSRSLWTERRPRLVPAHRGFLHRSGRLRAEFALKDLGPLHYFLGIEVVRRADGFFLHQRKYAHELLERAGCLAQPCAYSCRRPSSPPVMGSLASDAPLYRSIVGALQYLTTRPELQYAVQQVCLHMHAPRDAHWAAVKRILRYVWYHGLRLDVACFALDVGDLVAYSDADRASCRIRAAPPAALRLPRLVACLLVFKRQPTVSRSV</sequence>
<feature type="region of interest" description="Disordered" evidence="3">
    <location>
        <begin position="444"/>
        <end position="517"/>
    </location>
</feature>
<proteinExistence type="predicted"/>
<dbReference type="InterPro" id="IPR001584">
    <property type="entry name" value="Integrase_cat-core"/>
</dbReference>
<keyword evidence="6" id="KW-1185">Reference proteome</keyword>
<dbReference type="Pfam" id="PF07727">
    <property type="entry name" value="RVT_2"/>
    <property type="match status" value="1"/>
</dbReference>
<accession>A0AAD8W1D7</accession>
<dbReference type="GO" id="GO:0015074">
    <property type="term" value="P:DNA integration"/>
    <property type="evidence" value="ECO:0007669"/>
    <property type="project" value="InterPro"/>
</dbReference>
<gene>
    <name evidence="5" type="ORF">QYE76_004424</name>
</gene>